<keyword evidence="9" id="KW-0378">Hydrolase</keyword>
<dbReference type="OrthoDB" id="9789291at2"/>
<reference evidence="13 14" key="1">
    <citation type="journal article" date="2017" name="Antonie Van Leeuwenhoek">
        <title>Phylogenomic resolution of the bacterial genus Pantoea and its relationship with Erwinia and Tatumella.</title>
        <authorList>
            <person name="Palmer M."/>
            <person name="Steenkamp E.T."/>
            <person name="Coetzee M.P."/>
            <person name="Chan W.Y."/>
            <person name="van Zyl E."/>
            <person name="De Maayer P."/>
            <person name="Coutinho T.A."/>
            <person name="Blom J."/>
            <person name="Smits T.H."/>
            <person name="Duffy B."/>
            <person name="Venter S.N."/>
        </authorList>
    </citation>
    <scope>NUCLEOTIDE SEQUENCE [LARGE SCALE GENOMIC DNA]</scope>
    <source>
        <strain evidence="13 14">LMG 24534</strain>
    </source>
</reference>
<dbReference type="Proteomes" id="UP000193933">
    <property type="component" value="Unassembled WGS sequence"/>
</dbReference>
<comment type="caution">
    <text evidence="13">The sequence shown here is derived from an EMBL/GenBank/DDBJ whole genome shotgun (WGS) entry which is preliminary data.</text>
</comment>
<evidence type="ECO:0000256" key="1">
    <source>
        <dbReference type="ARBA" id="ARBA00004429"/>
    </source>
</evidence>
<feature type="transmembrane region" description="Helical" evidence="10">
    <location>
        <begin position="103"/>
        <end position="121"/>
    </location>
</feature>
<dbReference type="InterPro" id="IPR014032">
    <property type="entry name" value="Peptidase_A24A_bac"/>
</dbReference>
<dbReference type="GO" id="GO:0006465">
    <property type="term" value="P:signal peptide processing"/>
    <property type="evidence" value="ECO:0007669"/>
    <property type="project" value="TreeGrafter"/>
</dbReference>
<dbReference type="InterPro" id="IPR000045">
    <property type="entry name" value="Prepilin_IV_endopep_pep"/>
</dbReference>
<dbReference type="STRING" id="472705.GCA_001743465_03125"/>
<dbReference type="PANTHER" id="PTHR30487:SF0">
    <property type="entry name" value="PREPILIN LEADER PEPTIDASE_N-METHYLTRANSFERASE-RELATED"/>
    <property type="match status" value="1"/>
</dbReference>
<dbReference type="Gene3D" id="1.20.120.1220">
    <property type="match status" value="1"/>
</dbReference>
<dbReference type="GO" id="GO:0032259">
    <property type="term" value="P:methylation"/>
    <property type="evidence" value="ECO:0007669"/>
    <property type="project" value="UniProtKB-KW"/>
</dbReference>
<feature type="transmembrane region" description="Helical" evidence="10">
    <location>
        <begin position="141"/>
        <end position="167"/>
    </location>
</feature>
<keyword evidence="9" id="KW-0511">Multifunctional enzyme</keyword>
<accession>A0A1X1BSY8</accession>
<evidence type="ECO:0000256" key="3">
    <source>
        <dbReference type="ARBA" id="ARBA00022475"/>
    </source>
</evidence>
<evidence type="ECO:0000313" key="13">
    <source>
        <dbReference type="EMBL" id="ORM51332.1"/>
    </source>
</evidence>
<keyword evidence="14" id="KW-1185">Reference proteome</keyword>
<dbReference type="InterPro" id="IPR010627">
    <property type="entry name" value="Prepilin_pept_A24_N"/>
</dbReference>
<dbReference type="GO" id="GO:0008168">
    <property type="term" value="F:methyltransferase activity"/>
    <property type="evidence" value="ECO:0007669"/>
    <property type="project" value="UniProtKB-KW"/>
</dbReference>
<keyword evidence="9" id="KW-0645">Protease</keyword>
<dbReference type="Pfam" id="PF06750">
    <property type="entry name" value="A24_N_bact"/>
    <property type="match status" value="1"/>
</dbReference>
<keyword evidence="9" id="KW-0489">Methyltransferase</keyword>
<protein>
    <recommendedName>
        <fullName evidence="9">Prepilin leader peptidase/N-methyltransferase</fullName>
        <ecNumber evidence="9">2.1.1.-</ecNumber>
        <ecNumber evidence="9">3.4.23.43</ecNumber>
    </recommendedName>
</protein>
<evidence type="ECO:0000256" key="2">
    <source>
        <dbReference type="ARBA" id="ARBA00005801"/>
    </source>
</evidence>
<keyword evidence="7 10" id="KW-0472">Membrane</keyword>
<evidence type="ECO:0000259" key="11">
    <source>
        <dbReference type="Pfam" id="PF01478"/>
    </source>
</evidence>
<sequence>MAINAVTLIVGSALGSFIALASHRYSPTLSPARWFGALCSPGSQCDCCHHRLLWRDNLPLISWPALKGKCRYCRQPFSRCSLMTEGLIALLCLLVVNTFDRITDCLFIIASSCLLLLLAAIDRRHLCLPDPLNYMLLWLGLTHALTTGSEAAAITGGLAGYCTLWLLGWGYRLCRGRDGLGYGDMKLFAALGSCCGWQVLPWIAVGATSLALGNIVIGHWRGSTELNNSPLPFGPFLAIAGWVMIVLQMRFTLL</sequence>
<comment type="subcellular location">
    <subcellularLocation>
        <location evidence="1">Cell inner membrane</location>
        <topology evidence="1">Multi-pass membrane protein</topology>
    </subcellularLocation>
    <subcellularLocation>
        <location evidence="9">Cell membrane</location>
        <topology evidence="9">Multi-pass membrane protein</topology>
    </subcellularLocation>
</comment>
<dbReference type="EC" id="3.4.23.43" evidence="9"/>
<dbReference type="PRINTS" id="PR00864">
    <property type="entry name" value="PREPILNPTASE"/>
</dbReference>
<organism evidence="13 14">
    <name type="scientific">Pantoea conspicua</name>
    <dbReference type="NCBI Taxonomy" id="472705"/>
    <lineage>
        <taxon>Bacteria</taxon>
        <taxon>Pseudomonadati</taxon>
        <taxon>Pseudomonadota</taxon>
        <taxon>Gammaproteobacteria</taxon>
        <taxon>Enterobacterales</taxon>
        <taxon>Erwiniaceae</taxon>
        <taxon>Pantoea</taxon>
    </lineage>
</organism>
<dbReference type="Pfam" id="PF01478">
    <property type="entry name" value="Peptidase_A24"/>
    <property type="match status" value="1"/>
</dbReference>
<evidence type="ECO:0000256" key="10">
    <source>
        <dbReference type="SAM" id="Phobius"/>
    </source>
</evidence>
<name>A0A1X1BSY8_9GAMM</name>
<evidence type="ECO:0000256" key="8">
    <source>
        <dbReference type="RuleBase" id="RU003793"/>
    </source>
</evidence>
<dbReference type="GO" id="GO:0004190">
    <property type="term" value="F:aspartic-type endopeptidase activity"/>
    <property type="evidence" value="ECO:0007669"/>
    <property type="project" value="UniProtKB-EC"/>
</dbReference>
<evidence type="ECO:0000256" key="6">
    <source>
        <dbReference type="ARBA" id="ARBA00022989"/>
    </source>
</evidence>
<dbReference type="AlphaFoldDB" id="A0A1X1BSY8"/>
<keyword evidence="4" id="KW-0997">Cell inner membrane</keyword>
<proteinExistence type="inferred from homology"/>
<feature type="domain" description="Prepilin peptidase A24 N-terminal" evidence="12">
    <location>
        <begin position="9"/>
        <end position="98"/>
    </location>
</feature>
<dbReference type="GO" id="GO:0005886">
    <property type="term" value="C:plasma membrane"/>
    <property type="evidence" value="ECO:0007669"/>
    <property type="project" value="UniProtKB-SubCell"/>
</dbReference>
<feature type="transmembrane region" description="Helical" evidence="10">
    <location>
        <begin position="76"/>
        <end position="96"/>
    </location>
</feature>
<feature type="transmembrane region" description="Helical" evidence="10">
    <location>
        <begin position="187"/>
        <end position="213"/>
    </location>
</feature>
<keyword evidence="5 9" id="KW-0812">Transmembrane</keyword>
<evidence type="ECO:0000256" key="4">
    <source>
        <dbReference type="ARBA" id="ARBA00022519"/>
    </source>
</evidence>
<dbReference type="EMBL" id="MLFN01000055">
    <property type="protein sequence ID" value="ORM51332.1"/>
    <property type="molecule type" value="Genomic_DNA"/>
</dbReference>
<keyword evidence="6 10" id="KW-1133">Transmembrane helix</keyword>
<feature type="domain" description="Prepilin type IV endopeptidase peptidase" evidence="11">
    <location>
        <begin position="111"/>
        <end position="211"/>
    </location>
</feature>
<keyword evidence="3" id="KW-1003">Cell membrane</keyword>
<evidence type="ECO:0000256" key="9">
    <source>
        <dbReference type="RuleBase" id="RU003794"/>
    </source>
</evidence>
<evidence type="ECO:0000256" key="7">
    <source>
        <dbReference type="ARBA" id="ARBA00023136"/>
    </source>
</evidence>
<comment type="catalytic activity">
    <reaction evidence="9">
        <text>Typically cleaves a -Gly-|-Phe- bond to release an N-terminal, basic peptide of 5-8 residues from type IV prepilin, and then N-methylates the new N-terminal amino group, the methyl donor being S-adenosyl-L-methionine.</text>
        <dbReference type="EC" id="3.4.23.43"/>
    </reaction>
</comment>
<comment type="function">
    <text evidence="9">Plays an essential role in type IV pili and type II pseudopili formation by proteolytically removing the leader sequence from substrate proteins and subsequently monomethylating the alpha-amino group of the newly exposed N-terminal phenylalanine.</text>
</comment>
<dbReference type="PANTHER" id="PTHR30487">
    <property type="entry name" value="TYPE 4 PREPILIN-LIKE PROTEINS LEADER PEPTIDE-PROCESSING ENZYME"/>
    <property type="match status" value="1"/>
</dbReference>
<dbReference type="InterPro" id="IPR050882">
    <property type="entry name" value="Prepilin_peptidase/N-MTase"/>
</dbReference>
<comment type="similarity">
    <text evidence="2 8">Belongs to the peptidase A24 family.</text>
</comment>
<dbReference type="EC" id="2.1.1.-" evidence="9"/>
<evidence type="ECO:0000259" key="12">
    <source>
        <dbReference type="Pfam" id="PF06750"/>
    </source>
</evidence>
<feature type="transmembrane region" description="Helical" evidence="10">
    <location>
        <begin position="233"/>
        <end position="253"/>
    </location>
</feature>
<gene>
    <name evidence="13" type="ORF">HA41_15980</name>
</gene>
<keyword evidence="9" id="KW-0808">Transferase</keyword>
<evidence type="ECO:0000313" key="14">
    <source>
        <dbReference type="Proteomes" id="UP000193933"/>
    </source>
</evidence>
<evidence type="ECO:0000256" key="5">
    <source>
        <dbReference type="ARBA" id="ARBA00022692"/>
    </source>
</evidence>